<sequence length="171" mass="18665">MAAKKDSADKPYKKPVNEKQLDEDEDAADISMDQMNVLDLLTPSPLAGDNLSFAIPVCAPYNSLAAYKYRVKLVPGVMKKGKASKMALSVFLAAADSNKPKSSYSADPQEAERLELETILANREKELMKGVSDVEMIAQMLGKVKVSAPNMESIKQKSKAKAKAKGKRKDE</sequence>
<name>A0ACC1J5C0_9FUNG</name>
<evidence type="ECO:0000313" key="1">
    <source>
        <dbReference type="EMBL" id="KAJ1938013.1"/>
    </source>
</evidence>
<organism evidence="1 2">
    <name type="scientific">Linderina macrospora</name>
    <dbReference type="NCBI Taxonomy" id="4868"/>
    <lineage>
        <taxon>Eukaryota</taxon>
        <taxon>Fungi</taxon>
        <taxon>Fungi incertae sedis</taxon>
        <taxon>Zoopagomycota</taxon>
        <taxon>Kickxellomycotina</taxon>
        <taxon>Kickxellomycetes</taxon>
        <taxon>Kickxellales</taxon>
        <taxon>Kickxellaceae</taxon>
        <taxon>Linderina</taxon>
    </lineage>
</organism>
<dbReference type="EMBL" id="JANBPW010003320">
    <property type="protein sequence ID" value="KAJ1938013.1"/>
    <property type="molecule type" value="Genomic_DNA"/>
</dbReference>
<gene>
    <name evidence="1" type="ORF">FBU59_004576</name>
</gene>
<evidence type="ECO:0000313" key="2">
    <source>
        <dbReference type="Proteomes" id="UP001150603"/>
    </source>
</evidence>
<accession>A0ACC1J5C0</accession>
<reference evidence="1" key="1">
    <citation type="submission" date="2022-07" db="EMBL/GenBank/DDBJ databases">
        <title>Phylogenomic reconstructions and comparative analyses of Kickxellomycotina fungi.</title>
        <authorList>
            <person name="Reynolds N.K."/>
            <person name="Stajich J.E."/>
            <person name="Barry K."/>
            <person name="Grigoriev I.V."/>
            <person name="Crous P."/>
            <person name="Smith M.E."/>
        </authorList>
    </citation>
    <scope>NUCLEOTIDE SEQUENCE</scope>
    <source>
        <strain evidence="1">NRRL 5244</strain>
    </source>
</reference>
<proteinExistence type="predicted"/>
<keyword evidence="2" id="KW-1185">Reference proteome</keyword>
<comment type="caution">
    <text evidence="1">The sequence shown here is derived from an EMBL/GenBank/DDBJ whole genome shotgun (WGS) entry which is preliminary data.</text>
</comment>
<protein>
    <submittedName>
        <fullName evidence="1">Uncharacterized protein</fullName>
    </submittedName>
</protein>
<dbReference type="Proteomes" id="UP001150603">
    <property type="component" value="Unassembled WGS sequence"/>
</dbReference>